<evidence type="ECO:0000259" key="1">
    <source>
        <dbReference type="Pfam" id="PF18199"/>
    </source>
</evidence>
<dbReference type="PANTHER" id="PTHR45703">
    <property type="entry name" value="DYNEIN HEAVY CHAIN"/>
    <property type="match status" value="1"/>
</dbReference>
<dbReference type="Pfam" id="PF18199">
    <property type="entry name" value="Dynein_C"/>
    <property type="match status" value="1"/>
</dbReference>
<dbReference type="WBParaSite" id="MhA1_Contig258.frz3.gene10">
    <property type="protein sequence ID" value="MhA1_Contig258.frz3.gene10"/>
    <property type="gene ID" value="MhA1_Contig258.frz3.gene10"/>
</dbReference>
<dbReference type="InterPro" id="IPR041228">
    <property type="entry name" value="Dynein_C"/>
</dbReference>
<dbReference type="OMA" id="VSCHRKI"/>
<organism evidence="2 3">
    <name type="scientific">Meloidogyne hapla</name>
    <name type="common">Root-knot nematode worm</name>
    <dbReference type="NCBI Taxonomy" id="6305"/>
    <lineage>
        <taxon>Eukaryota</taxon>
        <taxon>Metazoa</taxon>
        <taxon>Ecdysozoa</taxon>
        <taxon>Nematoda</taxon>
        <taxon>Chromadorea</taxon>
        <taxon>Rhabditida</taxon>
        <taxon>Tylenchina</taxon>
        <taxon>Tylenchomorpha</taxon>
        <taxon>Tylenchoidea</taxon>
        <taxon>Meloidogynidae</taxon>
        <taxon>Meloidogyninae</taxon>
        <taxon>Meloidogyne</taxon>
    </lineage>
</organism>
<evidence type="ECO:0000313" key="2">
    <source>
        <dbReference type="Proteomes" id="UP000095281"/>
    </source>
</evidence>
<evidence type="ECO:0000313" key="3">
    <source>
        <dbReference type="WBParaSite" id="MhA1_Contig258.frz3.gene10"/>
    </source>
</evidence>
<dbReference type="GO" id="GO:0051959">
    <property type="term" value="F:dynein light intermediate chain binding"/>
    <property type="evidence" value="ECO:0007669"/>
    <property type="project" value="InterPro"/>
</dbReference>
<dbReference type="InterPro" id="IPR026983">
    <property type="entry name" value="DHC"/>
</dbReference>
<dbReference type="Gene3D" id="1.20.1270.280">
    <property type="match status" value="1"/>
</dbReference>
<feature type="domain" description="Dynein heavy chain C-terminal" evidence="1">
    <location>
        <begin position="29"/>
        <end position="145"/>
    </location>
</feature>
<dbReference type="GO" id="GO:0045505">
    <property type="term" value="F:dynein intermediate chain binding"/>
    <property type="evidence" value="ECO:0007669"/>
    <property type="project" value="InterPro"/>
</dbReference>
<dbReference type="Proteomes" id="UP000095281">
    <property type="component" value="Unplaced"/>
</dbReference>
<protein>
    <submittedName>
        <fullName evidence="3">Dynein_C domain-containing protein</fullName>
    </submittedName>
</protein>
<proteinExistence type="predicted"/>
<dbReference type="GO" id="GO:0007018">
    <property type="term" value="P:microtubule-based movement"/>
    <property type="evidence" value="ECO:0007669"/>
    <property type="project" value="InterPro"/>
</dbReference>
<dbReference type="GO" id="GO:0030286">
    <property type="term" value="C:dynein complex"/>
    <property type="evidence" value="ECO:0007669"/>
    <property type="project" value="InterPro"/>
</dbReference>
<name>A0A1I8BJS3_MELHA</name>
<sequence length="150" mass="17686">MLKMSDDELAYDEIDSSLQNKVAPSWMVVLKEHCQVWLAELPKEICKLRHAKENVKNPIFRFFEREINLGSRLLNEIHKDLIELLEICDGKHKQNNHTLELIATLVKSKEVPQSWKQYTIPRDVIAHVWMKSDLKERVKQLDRLSDNLTI</sequence>
<dbReference type="PANTHER" id="PTHR45703:SF36">
    <property type="entry name" value="DYNEIN HEAVY CHAIN, CYTOPLASMIC"/>
    <property type="match status" value="1"/>
</dbReference>
<dbReference type="AlphaFoldDB" id="A0A1I8BJS3"/>
<keyword evidence="2" id="KW-1185">Reference proteome</keyword>
<accession>A0A1I8BJS3</accession>
<reference evidence="3" key="1">
    <citation type="submission" date="2016-11" db="UniProtKB">
        <authorList>
            <consortium name="WormBaseParasite"/>
        </authorList>
    </citation>
    <scope>IDENTIFICATION</scope>
</reference>